<proteinExistence type="inferred from homology"/>
<comment type="caution">
    <text evidence="5">The sequence shown here is derived from an EMBL/GenBank/DDBJ whole genome shotgun (WGS) entry which is preliminary data.</text>
</comment>
<evidence type="ECO:0000313" key="6">
    <source>
        <dbReference type="Proteomes" id="UP000184267"/>
    </source>
</evidence>
<evidence type="ECO:0000256" key="3">
    <source>
        <dbReference type="ARBA" id="ARBA00022801"/>
    </source>
</evidence>
<keyword evidence="6" id="KW-1185">Reference proteome</keyword>
<dbReference type="InterPro" id="IPR038765">
    <property type="entry name" value="Papain-like_cys_pep_sf"/>
</dbReference>
<sequence>MNDHSDGGDIHVALDATFSQRHNISAGESPWFYEPKFFLSKEEVDAVGVRITAARKKPAHKHKGEVPEAALDQCERSYQAADEKKEKTHGTKFDDTGLMALVCRHDIVLFLANVDTPGEQQKYGIALLERLFQHVPAEATVAAFYDIGCVLDRSIHTYDLLPESIVSRLIFATSVMHAYGHQWACQLVYNPRLREGLGLSEGEGTERVWSKFRKLIGVTRSSARSRRIWLLDRHAEAINISARNELGNWIRGRLRHGVEGKTLAANEELSELGITVSELRIQWEAQRKAQLSLRQHAPARLKKELDAVLNLQVELDAVEVSLGRLQTMVGTDEDHPIVHEYITSLKRTHSRAIQKVESLYSSLNVPEDFPELQGLPLEFVRTLLMARDLKINIRKRAIGSFFEWDKLNRAAGGRDQPLGTKLHQQTRKAISKRTPALMTAIRKFNKYCDELEALYQDEWGFPLPQALPTELGALRDEPDLLADVWISPTAGNTPKWLEDSDTRQGIRAMLTLDRCREERRRLGNEADNLCRWYGRELSGIELALRSQNFAGIAFLLRQRKEELLLLQMLWRTPLVSDLRFQSHTEEAARIARRLSGTGDPIPIRWVHVPSFGDMEATNPYDPDSSAADEETVLAHDALDELFAYDDPDPADSAALARSPPGTEATITDAAMLKRMLILCDESPDETLAAVEIPLPEASSPPVSPLTDRALPATSKIVRFLIPEKDLVRLQQPRTQLSDDCINTGAQVLLRHIDKHSLLSANLAIFSTRVMSMHRADADDGSIWRDCHLTEFWTKGTWIIPIHHLVPSAHWTAAIVYMKEKRIAYFDSFASKDLWESDAAAVYQLIYKLHRLAEEYQHGPFELDGEWVSYPLLVLACIAAELRGSHGVHLTSEQVAQFRIRLFALVLAFTKPVKPAKPVE</sequence>
<dbReference type="PROSITE" id="PS50600">
    <property type="entry name" value="ULP_PROTEASE"/>
    <property type="match status" value="1"/>
</dbReference>
<keyword evidence="2" id="KW-0645">Protease</keyword>
<dbReference type="GO" id="GO:0019783">
    <property type="term" value="F:ubiquitin-like protein peptidase activity"/>
    <property type="evidence" value="ECO:0007669"/>
    <property type="project" value="UniProtKB-ARBA"/>
</dbReference>
<dbReference type="OrthoDB" id="3265112at2759"/>
<dbReference type="PANTHER" id="PTHR33096">
    <property type="entry name" value="CXC2 DOMAIN-CONTAINING PROTEIN"/>
    <property type="match status" value="1"/>
</dbReference>
<evidence type="ECO:0000256" key="1">
    <source>
        <dbReference type="ARBA" id="ARBA00005234"/>
    </source>
</evidence>
<keyword evidence="3" id="KW-0378">Hydrolase</keyword>
<dbReference type="PANTHER" id="PTHR33096:SF1">
    <property type="entry name" value="CXC1-LIKE CYSTEINE CLUSTER ASSOCIATED WITH KDZ TRANSPOSASES DOMAIN-CONTAINING PROTEIN"/>
    <property type="match status" value="1"/>
</dbReference>
<name>A0A1M2VCA9_TRAPU</name>
<dbReference type="Proteomes" id="UP000184267">
    <property type="component" value="Unassembled WGS sequence"/>
</dbReference>
<dbReference type="InterPro" id="IPR040521">
    <property type="entry name" value="KDZ"/>
</dbReference>
<dbReference type="EMBL" id="MNAD01001480">
    <property type="protein sequence ID" value="OJT05167.1"/>
    <property type="molecule type" value="Genomic_DNA"/>
</dbReference>
<evidence type="ECO:0000256" key="2">
    <source>
        <dbReference type="ARBA" id="ARBA00022670"/>
    </source>
</evidence>
<protein>
    <recommendedName>
        <fullName evidence="4">Ubiquitin-like protease family profile domain-containing protein</fullName>
    </recommendedName>
</protein>
<dbReference type="AlphaFoldDB" id="A0A1M2VCA9"/>
<comment type="similarity">
    <text evidence="1">Belongs to the peptidase C48 family.</text>
</comment>
<evidence type="ECO:0000259" key="4">
    <source>
        <dbReference type="PROSITE" id="PS50600"/>
    </source>
</evidence>
<dbReference type="Pfam" id="PF18758">
    <property type="entry name" value="KDZ"/>
    <property type="match status" value="1"/>
</dbReference>
<dbReference type="Gene3D" id="3.40.395.10">
    <property type="entry name" value="Adenoviral Proteinase, Chain A"/>
    <property type="match status" value="1"/>
</dbReference>
<accession>A0A1M2VCA9</accession>
<dbReference type="GO" id="GO:0006508">
    <property type="term" value="P:proteolysis"/>
    <property type="evidence" value="ECO:0007669"/>
    <property type="project" value="UniProtKB-KW"/>
</dbReference>
<reference evidence="5 6" key="1">
    <citation type="submission" date="2016-10" db="EMBL/GenBank/DDBJ databases">
        <title>Genome sequence of the basidiomycete white-rot fungus Trametes pubescens.</title>
        <authorList>
            <person name="Makela M.R."/>
            <person name="Granchi Z."/>
            <person name="Peng M."/>
            <person name="De Vries R.P."/>
            <person name="Grigoriev I."/>
            <person name="Riley R."/>
            <person name="Hilden K."/>
        </authorList>
    </citation>
    <scope>NUCLEOTIDE SEQUENCE [LARGE SCALE GENOMIC DNA]</scope>
    <source>
        <strain evidence="5 6">FBCC735</strain>
    </source>
</reference>
<feature type="domain" description="Ubiquitin-like protease family profile" evidence="4">
    <location>
        <begin position="719"/>
        <end position="919"/>
    </location>
</feature>
<dbReference type="SUPFAM" id="SSF54001">
    <property type="entry name" value="Cysteine proteinases"/>
    <property type="match status" value="1"/>
</dbReference>
<dbReference type="STRING" id="154538.A0A1M2VCA9"/>
<organism evidence="5 6">
    <name type="scientific">Trametes pubescens</name>
    <name type="common">White-rot fungus</name>
    <dbReference type="NCBI Taxonomy" id="154538"/>
    <lineage>
        <taxon>Eukaryota</taxon>
        <taxon>Fungi</taxon>
        <taxon>Dikarya</taxon>
        <taxon>Basidiomycota</taxon>
        <taxon>Agaricomycotina</taxon>
        <taxon>Agaricomycetes</taxon>
        <taxon>Polyporales</taxon>
        <taxon>Polyporaceae</taxon>
        <taxon>Trametes</taxon>
    </lineage>
</organism>
<gene>
    <name evidence="5" type="ORF">TRAPUB_3992</name>
</gene>
<evidence type="ECO:0000313" key="5">
    <source>
        <dbReference type="EMBL" id="OJT05167.1"/>
    </source>
</evidence>
<dbReference type="InterPro" id="IPR003653">
    <property type="entry name" value="Peptidase_C48_C"/>
</dbReference>
<dbReference type="GO" id="GO:0008234">
    <property type="term" value="F:cysteine-type peptidase activity"/>
    <property type="evidence" value="ECO:0007669"/>
    <property type="project" value="InterPro"/>
</dbReference>
<dbReference type="OMA" id="FFANIDM"/>